<keyword evidence="3" id="KW-1185">Reference proteome</keyword>
<dbReference type="EMBL" id="VDFU01000010">
    <property type="protein sequence ID" value="TNC49593.1"/>
    <property type="molecule type" value="Genomic_DNA"/>
</dbReference>
<evidence type="ECO:0000313" key="2">
    <source>
        <dbReference type="EMBL" id="TNC49593.1"/>
    </source>
</evidence>
<protein>
    <submittedName>
        <fullName evidence="2">DUF433 domain-containing protein</fullName>
    </submittedName>
</protein>
<sequence>MNSPKEGNQMSGHEWIDPRTSDSGSGPTVRGTELTVAGVVDMILAGVTPDEMCRRYPRVPRQAFAAAVDYALKLAQRAPLVRADRVPGMLVTQPEHGDSRVTFLDPDHPQPVAHLRNQHQANSQP</sequence>
<dbReference type="Pfam" id="PF04255">
    <property type="entry name" value="DUF433"/>
    <property type="match status" value="1"/>
</dbReference>
<dbReference type="SUPFAM" id="SSF46689">
    <property type="entry name" value="Homeodomain-like"/>
    <property type="match status" value="1"/>
</dbReference>
<feature type="region of interest" description="Disordered" evidence="1">
    <location>
        <begin position="1"/>
        <end position="31"/>
    </location>
</feature>
<proteinExistence type="predicted"/>
<dbReference type="Proteomes" id="UP000305887">
    <property type="component" value="Unassembled WGS sequence"/>
</dbReference>
<feature type="region of interest" description="Disordered" evidence="1">
    <location>
        <begin position="91"/>
        <end position="125"/>
    </location>
</feature>
<reference evidence="2 3" key="1">
    <citation type="submission" date="2019-06" db="EMBL/GenBank/DDBJ databases">
        <title>YIM 131921 draft genome.</title>
        <authorList>
            <person name="Jiang L."/>
        </authorList>
    </citation>
    <scope>NUCLEOTIDE SEQUENCE [LARGE SCALE GENOMIC DNA]</scope>
    <source>
        <strain evidence="2 3">YIM 131921</strain>
    </source>
</reference>
<dbReference type="Gene3D" id="1.10.10.10">
    <property type="entry name" value="Winged helix-like DNA-binding domain superfamily/Winged helix DNA-binding domain"/>
    <property type="match status" value="1"/>
</dbReference>
<name>A0A5C4MUI2_9RHOB</name>
<gene>
    <name evidence="2" type="ORF">FHG66_10790</name>
</gene>
<dbReference type="InterPro" id="IPR007367">
    <property type="entry name" value="DUF433"/>
</dbReference>
<evidence type="ECO:0000256" key="1">
    <source>
        <dbReference type="SAM" id="MobiDB-lite"/>
    </source>
</evidence>
<dbReference type="AlphaFoldDB" id="A0A5C4MUI2"/>
<feature type="compositionally biased region" description="Polar residues" evidence="1">
    <location>
        <begin position="1"/>
        <end position="11"/>
    </location>
</feature>
<dbReference type="InterPro" id="IPR036388">
    <property type="entry name" value="WH-like_DNA-bd_sf"/>
</dbReference>
<organism evidence="2 3">
    <name type="scientific">Rubellimicrobium rubrum</name>
    <dbReference type="NCBI Taxonomy" id="2585369"/>
    <lineage>
        <taxon>Bacteria</taxon>
        <taxon>Pseudomonadati</taxon>
        <taxon>Pseudomonadota</taxon>
        <taxon>Alphaproteobacteria</taxon>
        <taxon>Rhodobacterales</taxon>
        <taxon>Roseobacteraceae</taxon>
        <taxon>Rubellimicrobium</taxon>
    </lineage>
</organism>
<evidence type="ECO:0000313" key="3">
    <source>
        <dbReference type="Proteomes" id="UP000305887"/>
    </source>
</evidence>
<dbReference type="InterPro" id="IPR009057">
    <property type="entry name" value="Homeodomain-like_sf"/>
</dbReference>
<comment type="caution">
    <text evidence="2">The sequence shown here is derived from an EMBL/GenBank/DDBJ whole genome shotgun (WGS) entry which is preliminary data.</text>
</comment>
<accession>A0A5C4MUI2</accession>